<feature type="compositionally biased region" description="Low complexity" evidence="1">
    <location>
        <begin position="381"/>
        <end position="459"/>
    </location>
</feature>
<dbReference type="Proteomes" id="UP001597018">
    <property type="component" value="Unassembled WGS sequence"/>
</dbReference>
<reference evidence="3" key="1">
    <citation type="journal article" date="2019" name="Int. J. Syst. Evol. Microbiol.">
        <title>The Global Catalogue of Microorganisms (GCM) 10K type strain sequencing project: providing services to taxonomists for standard genome sequencing and annotation.</title>
        <authorList>
            <consortium name="The Broad Institute Genomics Platform"/>
            <consortium name="The Broad Institute Genome Sequencing Center for Infectious Disease"/>
            <person name="Wu L."/>
            <person name="Ma J."/>
        </authorList>
    </citation>
    <scope>NUCLEOTIDE SEQUENCE [LARGE SCALE GENOMIC DNA]</scope>
    <source>
        <strain evidence="3">CCUG 56401</strain>
    </source>
</reference>
<name>A0ABW3FNN4_9PSEU</name>
<organism evidence="2 3">
    <name type="scientific">Saccharopolyspora rosea</name>
    <dbReference type="NCBI Taxonomy" id="524884"/>
    <lineage>
        <taxon>Bacteria</taxon>
        <taxon>Bacillati</taxon>
        <taxon>Actinomycetota</taxon>
        <taxon>Actinomycetes</taxon>
        <taxon>Pseudonocardiales</taxon>
        <taxon>Pseudonocardiaceae</taxon>
        <taxon>Saccharopolyspora</taxon>
    </lineage>
</organism>
<evidence type="ECO:0000256" key="1">
    <source>
        <dbReference type="SAM" id="MobiDB-lite"/>
    </source>
</evidence>
<accession>A0ABW3FNN4</accession>
<evidence type="ECO:0000313" key="3">
    <source>
        <dbReference type="Proteomes" id="UP001597018"/>
    </source>
</evidence>
<keyword evidence="3" id="KW-1185">Reference proteome</keyword>
<feature type="compositionally biased region" description="Polar residues" evidence="1">
    <location>
        <begin position="487"/>
        <end position="496"/>
    </location>
</feature>
<comment type="caution">
    <text evidence="2">The sequence shown here is derived from an EMBL/GenBank/DDBJ whole genome shotgun (WGS) entry which is preliminary data.</text>
</comment>
<feature type="region of interest" description="Disordered" evidence="1">
    <location>
        <begin position="381"/>
        <end position="707"/>
    </location>
</feature>
<dbReference type="RefSeq" id="WP_345601471.1">
    <property type="nucleotide sequence ID" value="NZ_BAABLT010000034.1"/>
</dbReference>
<proteinExistence type="predicted"/>
<dbReference type="PANTHER" id="PTHR45615">
    <property type="entry name" value="MYOSIN HEAVY CHAIN, NON-MUSCLE"/>
    <property type="match status" value="1"/>
</dbReference>
<feature type="region of interest" description="Disordered" evidence="1">
    <location>
        <begin position="299"/>
        <end position="338"/>
    </location>
</feature>
<feature type="compositionally biased region" description="Low complexity" evidence="1">
    <location>
        <begin position="326"/>
        <end position="338"/>
    </location>
</feature>
<protein>
    <submittedName>
        <fullName evidence="2">Uncharacterized protein</fullName>
    </submittedName>
</protein>
<dbReference type="EMBL" id="JBHTIW010000001">
    <property type="protein sequence ID" value="MFD0918326.1"/>
    <property type="molecule type" value="Genomic_DNA"/>
</dbReference>
<feature type="compositionally biased region" description="Pro residues" evidence="1">
    <location>
        <begin position="460"/>
        <end position="475"/>
    </location>
</feature>
<gene>
    <name evidence="2" type="ORF">ACFQ16_01075</name>
</gene>
<dbReference type="PANTHER" id="PTHR45615:SF80">
    <property type="entry name" value="GRIP DOMAIN-CONTAINING PROTEIN"/>
    <property type="match status" value="1"/>
</dbReference>
<evidence type="ECO:0000313" key="2">
    <source>
        <dbReference type="EMBL" id="MFD0918326.1"/>
    </source>
</evidence>
<sequence>MSGAWEQAVNSVLPSDQPVRDRDDLIKMPWVSDTVLKVVTPDADNQYDLSSVGAENWDAQKWGVGYLPNGNGFPVPIVFFVGAKINYALLDASEGTLAQLYGVGPQLDLLLQNGNNGATHLPSFDTFAQTMRGAKQFLTEQSRQVQGWADEIGSGEQLDGQAAKALQRAVESISLRLDEFGRLIADEQGLAQLAHARDQLRTEIQSLSTKFNAWFNSQLAAPARAVQAALDKYLSTDVGGLDLFNLDGPLGNAGMGGETGGFTENLDAEAKSMWMDNYAVMLDRGTDGDFNQAQSTLSGTTALIPKNPQIGPIDTGGAGASGGDYQQQFQDQQQQAQQQAQEQQQQAQQQAQQQQQQAQEQQQQAQEQAQQQQQEAQQQAQEQQQNAQEQQQNAQEQAQQQQQEAQQKAQEQPGQDQPGQDQTGQQEQAQRNAAEQQKNASAALAGLHGSGQDQQGPDASAPPPGDGTGQQPPPGAGLLPGGGAPQWNPSQLSPDSLNRLRGGPGGGSDVVGPDGKPATYPDGTPINAPEGSRINSDGSITKPDGSLLLDRNGNPVKVDPGSTLQNPDPHTGGGYLPPFPRNLLPDAHLSGNGKLTVPPPTPDGVRRSPELGAEIGDPTRRSTVNSSALDEQLRRPANPMTESGPRTMRGSGGSQSPMMPPPPMGGGAGAGQDKERQRSTWLAEEEETWNPGGGVSTAIGRWSSEAR</sequence>